<evidence type="ECO:0000256" key="4">
    <source>
        <dbReference type="PIRSR" id="PIRSR605511-2"/>
    </source>
</evidence>
<evidence type="ECO:0000256" key="2">
    <source>
        <dbReference type="ARBA" id="ARBA00022801"/>
    </source>
</evidence>
<keyword evidence="2" id="KW-0378">Hydrolase</keyword>
<sequence length="306" mass="33529">MIELLHAADRLRALLDPDAGFETIASGFVFTEGPAWQPATSTLTFSDLRGDARWSWRADRGARLEARPAWKVNGATVDLDGSVLLCEHVSSSVVRVRADGAREIVAFHFEGTYLNSPNDVVVRSDGSVWFTDSNYGRWRHIVGVERPFELGFQGVYRVPPGGGAAQLVVARDEFEQPNGLCFSPDESVLYVDDVDDLKSFDVRADDTLGPARVMCSGMGSAGAETGNPDGMRCDEHGNVWVAARDGVWVFDRAGELLGIVRTPEVCANLTWGGDDWRTLFLCTSTTVRTLRTRVASDPRARHGVPR</sequence>
<comment type="caution">
    <text evidence="6">The sequence shown here is derived from an EMBL/GenBank/DDBJ whole genome shotgun (WGS) entry which is preliminary data.</text>
</comment>
<comment type="similarity">
    <text evidence="1">Belongs to the SMP-30/CGR1 family.</text>
</comment>
<evidence type="ECO:0000256" key="3">
    <source>
        <dbReference type="PIRSR" id="PIRSR605511-1"/>
    </source>
</evidence>
<evidence type="ECO:0000313" key="7">
    <source>
        <dbReference type="Proteomes" id="UP000576969"/>
    </source>
</evidence>
<evidence type="ECO:0000259" key="5">
    <source>
        <dbReference type="Pfam" id="PF08450"/>
    </source>
</evidence>
<dbReference type="Proteomes" id="UP000576969">
    <property type="component" value="Unassembled WGS sequence"/>
</dbReference>
<dbReference type="Gene3D" id="2.120.10.30">
    <property type="entry name" value="TolB, C-terminal domain"/>
    <property type="match status" value="1"/>
</dbReference>
<dbReference type="RefSeq" id="WP_179487043.1">
    <property type="nucleotide sequence ID" value="NZ_JACCBV010000001.1"/>
</dbReference>
<dbReference type="EMBL" id="JACCBV010000001">
    <property type="protein sequence ID" value="NYE18405.1"/>
    <property type="molecule type" value="Genomic_DNA"/>
</dbReference>
<organism evidence="6 7">
    <name type="scientific">Microbacterium immunditiarum</name>
    <dbReference type="NCBI Taxonomy" id="337480"/>
    <lineage>
        <taxon>Bacteria</taxon>
        <taxon>Bacillati</taxon>
        <taxon>Actinomycetota</taxon>
        <taxon>Actinomycetes</taxon>
        <taxon>Micrococcales</taxon>
        <taxon>Microbacteriaceae</taxon>
        <taxon>Microbacterium</taxon>
    </lineage>
</organism>
<gene>
    <name evidence="6" type="ORF">BJ991_000433</name>
</gene>
<keyword evidence="4" id="KW-0862">Zinc</keyword>
<keyword evidence="7" id="KW-1185">Reference proteome</keyword>
<feature type="binding site" evidence="4">
    <location>
        <position position="32"/>
    </location>
    <ligand>
        <name>a divalent metal cation</name>
        <dbReference type="ChEBI" id="CHEBI:60240"/>
    </ligand>
</feature>
<dbReference type="PANTHER" id="PTHR47572:SF4">
    <property type="entry name" value="LACTONASE DRP35"/>
    <property type="match status" value="1"/>
</dbReference>
<accession>A0A7Y9GKX9</accession>
<dbReference type="InterPro" id="IPR051262">
    <property type="entry name" value="SMP-30/CGR1_Lactonase"/>
</dbReference>
<keyword evidence="4" id="KW-0479">Metal-binding</keyword>
<feature type="domain" description="SMP-30/Gluconolactonase/LRE-like region" evidence="5">
    <location>
        <begin position="30"/>
        <end position="284"/>
    </location>
</feature>
<dbReference type="InterPro" id="IPR013658">
    <property type="entry name" value="SGL"/>
</dbReference>
<evidence type="ECO:0000313" key="6">
    <source>
        <dbReference type="EMBL" id="NYE18405.1"/>
    </source>
</evidence>
<comment type="cofactor">
    <cofactor evidence="4">
        <name>Zn(2+)</name>
        <dbReference type="ChEBI" id="CHEBI:29105"/>
    </cofactor>
    <text evidence="4">Binds 1 divalent metal cation per subunit.</text>
</comment>
<feature type="binding site" evidence="4">
    <location>
        <position position="118"/>
    </location>
    <ligand>
        <name>substrate</name>
    </ligand>
</feature>
<dbReference type="AlphaFoldDB" id="A0A7Y9GKX9"/>
<dbReference type="Pfam" id="PF08450">
    <property type="entry name" value="SGL"/>
    <property type="match status" value="1"/>
</dbReference>
<reference evidence="6 7" key="1">
    <citation type="submission" date="2020-07" db="EMBL/GenBank/DDBJ databases">
        <title>Sequencing the genomes of 1000 actinobacteria strains.</title>
        <authorList>
            <person name="Klenk H.-P."/>
        </authorList>
    </citation>
    <scope>NUCLEOTIDE SEQUENCE [LARGE SCALE GENOMIC DNA]</scope>
    <source>
        <strain evidence="6 7">DSM 24662</strain>
    </source>
</reference>
<feature type="binding site" evidence="4">
    <location>
        <position position="178"/>
    </location>
    <ligand>
        <name>a divalent metal cation</name>
        <dbReference type="ChEBI" id="CHEBI:60240"/>
    </ligand>
</feature>
<feature type="binding site" evidence="4">
    <location>
        <position position="229"/>
    </location>
    <ligand>
        <name>a divalent metal cation</name>
        <dbReference type="ChEBI" id="CHEBI:60240"/>
    </ligand>
</feature>
<proteinExistence type="inferred from homology"/>
<dbReference type="InterPro" id="IPR005511">
    <property type="entry name" value="SMP-30"/>
</dbReference>
<dbReference type="GO" id="GO:0046872">
    <property type="term" value="F:metal ion binding"/>
    <property type="evidence" value="ECO:0007669"/>
    <property type="project" value="UniProtKB-KW"/>
</dbReference>
<dbReference type="PANTHER" id="PTHR47572">
    <property type="entry name" value="LIPOPROTEIN-RELATED"/>
    <property type="match status" value="1"/>
</dbReference>
<dbReference type="GO" id="GO:0016787">
    <property type="term" value="F:hydrolase activity"/>
    <property type="evidence" value="ECO:0007669"/>
    <property type="project" value="UniProtKB-KW"/>
</dbReference>
<dbReference type="PRINTS" id="PR01790">
    <property type="entry name" value="SMP30FAMILY"/>
</dbReference>
<dbReference type="InterPro" id="IPR011042">
    <property type="entry name" value="6-blade_b-propeller_TolB-like"/>
</dbReference>
<protein>
    <submittedName>
        <fullName evidence="6">Sugar lactone lactonase YvrE</fullName>
    </submittedName>
</protein>
<evidence type="ECO:0000256" key="1">
    <source>
        <dbReference type="ARBA" id="ARBA00008853"/>
    </source>
</evidence>
<dbReference type="SUPFAM" id="SSF63829">
    <property type="entry name" value="Calcium-dependent phosphotriesterase"/>
    <property type="match status" value="1"/>
</dbReference>
<name>A0A7Y9GKX9_9MICO</name>
<feature type="active site" description="Proton donor/acceptor" evidence="3">
    <location>
        <position position="229"/>
    </location>
</feature>